<accession>A0A183EHA2</accession>
<dbReference type="AlphaFoldDB" id="A0A183EHA2"/>
<name>A0A183EHA2_9BILA</name>
<proteinExistence type="predicted"/>
<reference evidence="1" key="1">
    <citation type="submission" date="2016-06" db="UniProtKB">
        <authorList>
            <consortium name="WormBaseParasite"/>
        </authorList>
    </citation>
    <scope>IDENTIFICATION</scope>
</reference>
<organism evidence="1">
    <name type="scientific">Gongylonema pulchrum</name>
    <dbReference type="NCBI Taxonomy" id="637853"/>
    <lineage>
        <taxon>Eukaryota</taxon>
        <taxon>Metazoa</taxon>
        <taxon>Ecdysozoa</taxon>
        <taxon>Nematoda</taxon>
        <taxon>Chromadorea</taxon>
        <taxon>Rhabditida</taxon>
        <taxon>Spirurina</taxon>
        <taxon>Spiruromorpha</taxon>
        <taxon>Spiruroidea</taxon>
        <taxon>Gongylonematidae</taxon>
        <taxon>Gongylonema</taxon>
    </lineage>
</organism>
<dbReference type="WBParaSite" id="GPUH_0002036801-mRNA-1">
    <property type="protein sequence ID" value="GPUH_0002036801-mRNA-1"/>
    <property type="gene ID" value="GPUH_0002036801"/>
</dbReference>
<sequence length="75" mass="7827">LASIQQQQRLLELLTQQQLTGNPASAPNGTIASDCKIGGVSATSANNLIQLTGQNTSPNMDPLQQAYAGLQQFTG</sequence>
<evidence type="ECO:0000313" key="1">
    <source>
        <dbReference type="WBParaSite" id="GPUH_0002036801-mRNA-1"/>
    </source>
</evidence>
<protein>
    <submittedName>
        <fullName evidence="1">M_domain domain-containing protein</fullName>
    </submittedName>
</protein>